<dbReference type="InterPro" id="IPR019402">
    <property type="entry name" value="CWH43_N"/>
</dbReference>
<gene>
    <name evidence="8" type="ORF">H103_06275</name>
</gene>
<evidence type="ECO:0000256" key="2">
    <source>
        <dbReference type="ARBA" id="ARBA00022692"/>
    </source>
</evidence>
<evidence type="ECO:0000256" key="6">
    <source>
        <dbReference type="SAM" id="Phobius"/>
    </source>
</evidence>
<keyword evidence="3 6" id="KW-1133">Transmembrane helix</keyword>
<feature type="transmembrane region" description="Helical" evidence="6">
    <location>
        <begin position="6"/>
        <end position="26"/>
    </location>
</feature>
<evidence type="ECO:0000256" key="3">
    <source>
        <dbReference type="ARBA" id="ARBA00022989"/>
    </source>
</evidence>
<feature type="transmembrane region" description="Helical" evidence="6">
    <location>
        <begin position="97"/>
        <end position="119"/>
    </location>
</feature>
<feature type="region of interest" description="Disordered" evidence="5">
    <location>
        <begin position="276"/>
        <end position="301"/>
    </location>
</feature>
<evidence type="ECO:0000259" key="7">
    <source>
        <dbReference type="Pfam" id="PF10277"/>
    </source>
</evidence>
<keyword evidence="2 6" id="KW-0812">Transmembrane</keyword>
<dbReference type="InterPro" id="IPR050911">
    <property type="entry name" value="DRAM/TMEM150_Autophagy_Mod"/>
</dbReference>
<feature type="region of interest" description="Disordered" evidence="5">
    <location>
        <begin position="231"/>
        <end position="262"/>
    </location>
</feature>
<accession>A0A022VVW5</accession>
<reference evidence="8" key="1">
    <citation type="submission" date="2014-02" db="EMBL/GenBank/DDBJ databases">
        <title>The Genome Sequence of Trichophyton rubrum (morphotype fischeri) CBS 288.86.</title>
        <authorList>
            <consortium name="The Broad Institute Genomics Platform"/>
            <person name="Cuomo C.A."/>
            <person name="White T.C."/>
            <person name="Graser Y."/>
            <person name="Martinez-Rossi N."/>
            <person name="Heitman J."/>
            <person name="Young S.K."/>
            <person name="Zeng Q."/>
            <person name="Gargeya S."/>
            <person name="Abouelleil A."/>
            <person name="Alvarado L."/>
            <person name="Chapman S.B."/>
            <person name="Gainer-Dewar J."/>
            <person name="Goldberg J."/>
            <person name="Griggs A."/>
            <person name="Gujja S."/>
            <person name="Hansen M."/>
            <person name="Howarth C."/>
            <person name="Imamovic A."/>
            <person name="Larimer J."/>
            <person name="Martinez D."/>
            <person name="Murphy C."/>
            <person name="Pearson M.D."/>
            <person name="Persinoti G."/>
            <person name="Poon T."/>
            <person name="Priest M."/>
            <person name="Roberts A.D."/>
            <person name="Saif S."/>
            <person name="Shea T.D."/>
            <person name="Sykes S.N."/>
            <person name="Wortman J."/>
            <person name="Nusbaum C."/>
            <person name="Birren B."/>
        </authorList>
    </citation>
    <scope>NUCLEOTIDE SEQUENCE [LARGE SCALE GENOMIC DNA]</scope>
    <source>
        <strain evidence="8">CBS 288.86</strain>
    </source>
</reference>
<organism evidence="8">
    <name type="scientific">Trichophyton rubrum CBS 288.86</name>
    <dbReference type="NCBI Taxonomy" id="1215330"/>
    <lineage>
        <taxon>Eukaryota</taxon>
        <taxon>Fungi</taxon>
        <taxon>Dikarya</taxon>
        <taxon>Ascomycota</taxon>
        <taxon>Pezizomycotina</taxon>
        <taxon>Eurotiomycetes</taxon>
        <taxon>Eurotiomycetidae</taxon>
        <taxon>Onygenales</taxon>
        <taxon>Arthrodermataceae</taxon>
        <taxon>Trichophyton</taxon>
    </lineage>
</organism>
<evidence type="ECO:0000256" key="4">
    <source>
        <dbReference type="ARBA" id="ARBA00023136"/>
    </source>
</evidence>
<protein>
    <recommendedName>
        <fullName evidence="7">CWH43-like N-terminal domain-containing protein</fullName>
    </recommendedName>
</protein>
<feature type="transmembrane region" description="Helical" evidence="6">
    <location>
        <begin position="163"/>
        <end position="187"/>
    </location>
</feature>
<dbReference type="HOGENOM" id="CLU_050573_0_0_1"/>
<evidence type="ECO:0000256" key="1">
    <source>
        <dbReference type="ARBA" id="ARBA00004127"/>
    </source>
</evidence>
<dbReference type="EMBL" id="KK207889">
    <property type="protein sequence ID" value="EZF50166.1"/>
    <property type="molecule type" value="Genomic_DNA"/>
</dbReference>
<comment type="subcellular location">
    <subcellularLocation>
        <location evidence="1">Endomembrane system</location>
        <topology evidence="1">Multi-pass membrane protein</topology>
    </subcellularLocation>
</comment>
<proteinExistence type="predicted"/>
<dbReference type="GO" id="GO:0005886">
    <property type="term" value="C:plasma membrane"/>
    <property type="evidence" value="ECO:0007669"/>
    <property type="project" value="TreeGrafter"/>
</dbReference>
<feature type="transmembrane region" description="Helical" evidence="6">
    <location>
        <begin position="199"/>
        <end position="220"/>
    </location>
</feature>
<dbReference type="PANTHER" id="PTHR21324:SF2">
    <property type="entry name" value="EG:22E5.9 PROTEIN"/>
    <property type="match status" value="1"/>
</dbReference>
<dbReference type="Pfam" id="PF10277">
    <property type="entry name" value="Frag1"/>
    <property type="match status" value="1"/>
</dbReference>
<evidence type="ECO:0000313" key="8">
    <source>
        <dbReference type="EMBL" id="EZF50166.1"/>
    </source>
</evidence>
<dbReference type="GO" id="GO:0012505">
    <property type="term" value="C:endomembrane system"/>
    <property type="evidence" value="ECO:0007669"/>
    <property type="project" value="UniProtKB-SubCell"/>
</dbReference>
<dbReference type="Proteomes" id="UP000023758">
    <property type="component" value="Unassembled WGS sequence"/>
</dbReference>
<name>A0A022VVW5_TRIRU</name>
<sequence>MWYISYWLFPLVAACVWLATLIVLLVRWKIDGSPAYPSMEPGQSIAYISDVAAQGLKPLFVAGCTVSSVFFVLAFISERWLRHKYRLVPNRGVYDKTLSLLAILFSMVGAAGLILLAHFDTLKHSRLHGGFLIMFIGGYLLSALFICLEYLRLGVEYKEHKIIFMSFLVKVFFILVELALAIAYKVLGKRRRTRDTAAIIEWVVAFIFALYVLSFVVDLFPAVKSKDHIPQGERSRAMAQTSSSLESGSYPSTQPRLSQEAQLATDQMVDVGATYRGRVGDGTRMPAATYNPHTYRQTPLS</sequence>
<feature type="compositionally biased region" description="Polar residues" evidence="5">
    <location>
        <begin position="291"/>
        <end position="301"/>
    </location>
</feature>
<feature type="domain" description="CWH43-like N-terminal" evidence="7">
    <location>
        <begin position="6"/>
        <end position="221"/>
    </location>
</feature>
<dbReference type="PANTHER" id="PTHR21324">
    <property type="entry name" value="FASTING-INDUCIBLE INTEGRAL MEMBRANE PROTEIN TM6P1-RELATED"/>
    <property type="match status" value="1"/>
</dbReference>
<feature type="compositionally biased region" description="Polar residues" evidence="5">
    <location>
        <begin position="238"/>
        <end position="262"/>
    </location>
</feature>
<feature type="transmembrane region" description="Helical" evidence="6">
    <location>
        <begin position="131"/>
        <end position="151"/>
    </location>
</feature>
<evidence type="ECO:0000256" key="5">
    <source>
        <dbReference type="SAM" id="MobiDB-lite"/>
    </source>
</evidence>
<dbReference type="AlphaFoldDB" id="A0A022VVW5"/>
<keyword evidence="4 6" id="KW-0472">Membrane</keyword>
<feature type="transmembrane region" description="Helical" evidence="6">
    <location>
        <begin position="59"/>
        <end position="77"/>
    </location>
</feature>
<dbReference type="OrthoDB" id="10032492at2759"/>